<dbReference type="OrthoDB" id="9809485at2"/>
<dbReference type="GO" id="GO:0005737">
    <property type="term" value="C:cytoplasm"/>
    <property type="evidence" value="ECO:0007669"/>
    <property type="project" value="UniProtKB-SubCell"/>
</dbReference>
<reference evidence="14 15" key="1">
    <citation type="submission" date="2017-02" db="EMBL/GenBank/DDBJ databases">
        <authorList>
            <person name="Peterson S.W."/>
        </authorList>
    </citation>
    <scope>NUCLEOTIDE SEQUENCE [LARGE SCALE GENOMIC DNA]</scope>
    <source>
        <strain evidence="14 15">DSM 16080</strain>
    </source>
</reference>
<dbReference type="HAMAP" id="MF_01820">
    <property type="entry name" value="GTPase_RsgA"/>
    <property type="match status" value="1"/>
</dbReference>
<feature type="binding site" evidence="10">
    <location>
        <position position="314"/>
    </location>
    <ligand>
        <name>Zn(2+)</name>
        <dbReference type="ChEBI" id="CHEBI:29105"/>
    </ligand>
</feature>
<comment type="subunit">
    <text evidence="10">Monomer. Associates with 30S ribosomal subunit, binds 16S rRNA.</text>
</comment>
<feature type="compositionally biased region" description="Basic residues" evidence="11">
    <location>
        <begin position="365"/>
        <end position="376"/>
    </location>
</feature>
<sequence>MHDDNAYPLIDTSLREDLVRLGWCGHFDRELATMEEHLPRNEPWRMARVVSVGQDIFLVANGREEWFCTPAGRLRSRRTRDYPVTGDWVVTCENTVRAVVPRRNMLARGEAGFRGAETRSAVREQPIAANLDMVCIVCGLDRDFNPRRLERYLTLVYNCGLTPMVALTKADLHEDLESFRWDAQLVVPGVPVLLCSVPQGRGLDELAALLEPGRTAALVGSSGAGKSTLVNALYGSDVQATRDVSRSVGKGRHTTTSRELIRLPGGGLLVDNPGIREIALNREGEGAVGAFPDIDALAAQCRFADCSHTAEPGCAVLDAVAAKELSAQRLESYHKLQREMQHAEARIQRGSDRVEKERWREVSRLQRRMKKQGKRK</sequence>
<dbReference type="Pfam" id="PF03193">
    <property type="entry name" value="RsgA_GTPase"/>
    <property type="match status" value="1"/>
</dbReference>
<feature type="binding site" evidence="10">
    <location>
        <position position="301"/>
    </location>
    <ligand>
        <name>Zn(2+)</name>
        <dbReference type="ChEBI" id="CHEBI:29105"/>
    </ligand>
</feature>
<evidence type="ECO:0000256" key="11">
    <source>
        <dbReference type="SAM" id="MobiDB-lite"/>
    </source>
</evidence>
<evidence type="ECO:0000259" key="13">
    <source>
        <dbReference type="PROSITE" id="PS51721"/>
    </source>
</evidence>
<dbReference type="Gene3D" id="3.40.50.300">
    <property type="entry name" value="P-loop containing nucleotide triphosphate hydrolases"/>
    <property type="match status" value="1"/>
</dbReference>
<evidence type="ECO:0000256" key="3">
    <source>
        <dbReference type="ARBA" id="ARBA00022723"/>
    </source>
</evidence>
<dbReference type="AlphaFoldDB" id="A0A1T4X6W7"/>
<dbReference type="PANTHER" id="PTHR32120:SF10">
    <property type="entry name" value="SMALL RIBOSOMAL SUBUNIT BIOGENESIS GTPASE RSGA"/>
    <property type="match status" value="1"/>
</dbReference>
<comment type="function">
    <text evidence="10">One of several proteins that assist in the late maturation steps of the functional core of the 30S ribosomal subunit. Helps release RbfA from mature subunits. May play a role in the assembly of ribosomal proteins into the subunit. Circularly permuted GTPase that catalyzes slow GTP hydrolysis, GTPase activity is stimulated by the 30S ribosomal subunit.</text>
</comment>
<protein>
    <recommendedName>
        <fullName evidence="10">Small ribosomal subunit biogenesis GTPase RsgA</fullName>
        <ecNumber evidence="10">3.6.1.-</ecNumber>
    </recommendedName>
</protein>
<dbReference type="GO" id="GO:0019843">
    <property type="term" value="F:rRNA binding"/>
    <property type="evidence" value="ECO:0007669"/>
    <property type="project" value="UniProtKB-KW"/>
</dbReference>
<dbReference type="GO" id="GO:0003924">
    <property type="term" value="F:GTPase activity"/>
    <property type="evidence" value="ECO:0007669"/>
    <property type="project" value="UniProtKB-UniRule"/>
</dbReference>
<comment type="cofactor">
    <cofactor evidence="10">
        <name>Zn(2+)</name>
        <dbReference type="ChEBI" id="CHEBI:29105"/>
    </cofactor>
    <text evidence="10">Binds 1 zinc ion per subunit.</text>
</comment>
<dbReference type="CDD" id="cd01854">
    <property type="entry name" value="YjeQ_EngC"/>
    <property type="match status" value="1"/>
</dbReference>
<comment type="similarity">
    <text evidence="10">Belongs to the TRAFAC class YlqF/YawG GTPase family. RsgA subfamily.</text>
</comment>
<evidence type="ECO:0000313" key="14">
    <source>
        <dbReference type="EMBL" id="SKA85296.1"/>
    </source>
</evidence>
<dbReference type="GO" id="GO:0046872">
    <property type="term" value="F:metal ion binding"/>
    <property type="evidence" value="ECO:0007669"/>
    <property type="project" value="UniProtKB-KW"/>
</dbReference>
<dbReference type="Gene3D" id="1.10.40.50">
    <property type="entry name" value="Probable gtpase engc, domain 3"/>
    <property type="match status" value="1"/>
</dbReference>
<evidence type="ECO:0000256" key="1">
    <source>
        <dbReference type="ARBA" id="ARBA00022490"/>
    </source>
</evidence>
<dbReference type="GO" id="GO:0005525">
    <property type="term" value="F:GTP binding"/>
    <property type="evidence" value="ECO:0007669"/>
    <property type="project" value="UniProtKB-UniRule"/>
</dbReference>
<evidence type="ECO:0000256" key="6">
    <source>
        <dbReference type="ARBA" id="ARBA00022801"/>
    </source>
</evidence>
<comment type="subcellular location">
    <subcellularLocation>
        <location evidence="10">Cytoplasm</location>
    </subcellularLocation>
</comment>
<feature type="binding site" evidence="10">
    <location>
        <begin position="220"/>
        <end position="228"/>
    </location>
    <ligand>
        <name>GTP</name>
        <dbReference type="ChEBI" id="CHEBI:37565"/>
    </ligand>
</feature>
<evidence type="ECO:0000256" key="4">
    <source>
        <dbReference type="ARBA" id="ARBA00022730"/>
    </source>
</evidence>
<keyword evidence="4 10" id="KW-0699">rRNA-binding</keyword>
<keyword evidence="9 10" id="KW-0342">GTP-binding</keyword>
<feature type="region of interest" description="Disordered" evidence="11">
    <location>
        <begin position="347"/>
        <end position="376"/>
    </location>
</feature>
<dbReference type="STRING" id="1121449.SAMN02745704_01842"/>
<evidence type="ECO:0000256" key="10">
    <source>
        <dbReference type="HAMAP-Rule" id="MF_01820"/>
    </source>
</evidence>
<dbReference type="PANTHER" id="PTHR32120">
    <property type="entry name" value="SMALL RIBOSOMAL SUBUNIT BIOGENESIS GTPASE RSGA"/>
    <property type="match status" value="1"/>
</dbReference>
<keyword evidence="6 10" id="KW-0378">Hydrolase</keyword>
<dbReference type="SUPFAM" id="SSF52540">
    <property type="entry name" value="P-loop containing nucleoside triphosphate hydrolases"/>
    <property type="match status" value="1"/>
</dbReference>
<keyword evidence="5 10" id="KW-0547">Nucleotide-binding</keyword>
<evidence type="ECO:0000256" key="2">
    <source>
        <dbReference type="ARBA" id="ARBA00022517"/>
    </source>
</evidence>
<evidence type="ECO:0000256" key="8">
    <source>
        <dbReference type="ARBA" id="ARBA00022884"/>
    </source>
</evidence>
<evidence type="ECO:0000256" key="7">
    <source>
        <dbReference type="ARBA" id="ARBA00022833"/>
    </source>
</evidence>
<dbReference type="InterPro" id="IPR004881">
    <property type="entry name" value="Ribosome_biogen_GTPase_RsgA"/>
</dbReference>
<feature type="domain" description="EngC GTPase" evidence="12">
    <location>
        <begin position="129"/>
        <end position="276"/>
    </location>
</feature>
<dbReference type="InterPro" id="IPR030378">
    <property type="entry name" value="G_CP_dom"/>
</dbReference>
<dbReference type="NCBIfam" id="TIGR00157">
    <property type="entry name" value="ribosome small subunit-dependent GTPase A"/>
    <property type="match status" value="1"/>
</dbReference>
<dbReference type="PROSITE" id="PS51721">
    <property type="entry name" value="G_CP"/>
    <property type="match status" value="1"/>
</dbReference>
<keyword evidence="1 10" id="KW-0963">Cytoplasm</keyword>
<name>A0A1T4X6W7_9BACT</name>
<evidence type="ECO:0000313" key="15">
    <source>
        <dbReference type="Proteomes" id="UP000190027"/>
    </source>
</evidence>
<dbReference type="PROSITE" id="PS50936">
    <property type="entry name" value="ENGC_GTPASE"/>
    <property type="match status" value="1"/>
</dbReference>
<dbReference type="InterPro" id="IPR010914">
    <property type="entry name" value="RsgA_GTPase_dom"/>
</dbReference>
<accession>A0A1T4X6W7</accession>
<keyword evidence="3 10" id="KW-0479">Metal-binding</keyword>
<feature type="binding site" evidence="10">
    <location>
        <position position="306"/>
    </location>
    <ligand>
        <name>Zn(2+)</name>
        <dbReference type="ChEBI" id="CHEBI:29105"/>
    </ligand>
</feature>
<evidence type="ECO:0000259" key="12">
    <source>
        <dbReference type="PROSITE" id="PS50936"/>
    </source>
</evidence>
<gene>
    <name evidence="10" type="primary">rsgA</name>
    <name evidence="14" type="ORF">SAMN02745704_01842</name>
</gene>
<keyword evidence="8 10" id="KW-0694">RNA-binding</keyword>
<feature type="binding site" evidence="10">
    <location>
        <begin position="168"/>
        <end position="171"/>
    </location>
    <ligand>
        <name>GTP</name>
        <dbReference type="ChEBI" id="CHEBI:37565"/>
    </ligand>
</feature>
<dbReference type="RefSeq" id="WP_078717403.1">
    <property type="nucleotide sequence ID" value="NZ_FUYC01000008.1"/>
</dbReference>
<feature type="domain" description="CP-type G" evidence="13">
    <location>
        <begin position="119"/>
        <end position="278"/>
    </location>
</feature>
<keyword evidence="2 10" id="KW-0690">Ribosome biogenesis</keyword>
<organism evidence="14 15">
    <name type="scientific">Paucidesulfovibrio gracilis DSM 16080</name>
    <dbReference type="NCBI Taxonomy" id="1121449"/>
    <lineage>
        <taxon>Bacteria</taxon>
        <taxon>Pseudomonadati</taxon>
        <taxon>Thermodesulfobacteriota</taxon>
        <taxon>Desulfovibrionia</taxon>
        <taxon>Desulfovibrionales</taxon>
        <taxon>Desulfovibrionaceae</taxon>
        <taxon>Paucidesulfovibrio</taxon>
    </lineage>
</organism>
<feature type="compositionally biased region" description="Basic and acidic residues" evidence="11">
    <location>
        <begin position="347"/>
        <end position="364"/>
    </location>
</feature>
<dbReference type="EMBL" id="FUYC01000008">
    <property type="protein sequence ID" value="SKA85296.1"/>
    <property type="molecule type" value="Genomic_DNA"/>
</dbReference>
<keyword evidence="15" id="KW-1185">Reference proteome</keyword>
<dbReference type="InterPro" id="IPR027417">
    <property type="entry name" value="P-loop_NTPase"/>
</dbReference>
<feature type="binding site" evidence="10">
    <location>
        <position position="308"/>
    </location>
    <ligand>
        <name>Zn(2+)</name>
        <dbReference type="ChEBI" id="CHEBI:29105"/>
    </ligand>
</feature>
<evidence type="ECO:0000256" key="9">
    <source>
        <dbReference type="ARBA" id="ARBA00023134"/>
    </source>
</evidence>
<dbReference type="Proteomes" id="UP000190027">
    <property type="component" value="Unassembled WGS sequence"/>
</dbReference>
<dbReference type="EC" id="3.6.1.-" evidence="10"/>
<proteinExistence type="inferred from homology"/>
<dbReference type="GO" id="GO:0042274">
    <property type="term" value="P:ribosomal small subunit biogenesis"/>
    <property type="evidence" value="ECO:0007669"/>
    <property type="project" value="UniProtKB-UniRule"/>
</dbReference>
<keyword evidence="7 10" id="KW-0862">Zinc</keyword>
<evidence type="ECO:0000256" key="5">
    <source>
        <dbReference type="ARBA" id="ARBA00022741"/>
    </source>
</evidence>